<evidence type="ECO:0000256" key="1">
    <source>
        <dbReference type="ARBA" id="ARBA00022448"/>
    </source>
</evidence>
<dbReference type="InterPro" id="IPR036909">
    <property type="entry name" value="Cyt_c-like_dom_sf"/>
</dbReference>
<keyword evidence="7" id="KW-0732">Signal</keyword>
<dbReference type="Gene3D" id="1.10.760.10">
    <property type="entry name" value="Cytochrome c-like domain"/>
    <property type="match status" value="2"/>
</dbReference>
<dbReference type="PANTHER" id="PTHR40942">
    <property type="match status" value="1"/>
</dbReference>
<evidence type="ECO:0000256" key="2">
    <source>
        <dbReference type="ARBA" id="ARBA00022617"/>
    </source>
</evidence>
<evidence type="ECO:0000313" key="10">
    <source>
        <dbReference type="Proteomes" id="UP000190460"/>
    </source>
</evidence>
<dbReference type="PROSITE" id="PS51007">
    <property type="entry name" value="CYTC"/>
    <property type="match status" value="2"/>
</dbReference>
<protein>
    <submittedName>
        <fullName evidence="9">Cytochrome c-550 PedF</fullName>
    </submittedName>
</protein>
<feature type="signal peptide" evidence="7">
    <location>
        <begin position="1"/>
        <end position="24"/>
    </location>
</feature>
<accession>A0A1T4VZ96</accession>
<evidence type="ECO:0000259" key="8">
    <source>
        <dbReference type="PROSITE" id="PS51007"/>
    </source>
</evidence>
<gene>
    <name evidence="9" type="ORF">SAMN02745130_00690</name>
</gene>
<evidence type="ECO:0000256" key="4">
    <source>
        <dbReference type="ARBA" id="ARBA00022982"/>
    </source>
</evidence>
<dbReference type="Pfam" id="PF13442">
    <property type="entry name" value="Cytochrome_CBB3"/>
    <property type="match status" value="2"/>
</dbReference>
<evidence type="ECO:0000256" key="6">
    <source>
        <dbReference type="PROSITE-ProRule" id="PRU00433"/>
    </source>
</evidence>
<dbReference type="InterPro" id="IPR009056">
    <property type="entry name" value="Cyt_c-like_dom"/>
</dbReference>
<keyword evidence="4" id="KW-0249">Electron transport</keyword>
<evidence type="ECO:0000313" key="9">
    <source>
        <dbReference type="EMBL" id="SKA70219.1"/>
    </source>
</evidence>
<dbReference type="PANTHER" id="PTHR40942:SF4">
    <property type="entry name" value="CYTOCHROME C5"/>
    <property type="match status" value="1"/>
</dbReference>
<organism evidence="9 10">
    <name type="scientific">Thiothrix eikelboomii</name>
    <dbReference type="NCBI Taxonomy" id="92487"/>
    <lineage>
        <taxon>Bacteria</taxon>
        <taxon>Pseudomonadati</taxon>
        <taxon>Pseudomonadota</taxon>
        <taxon>Gammaproteobacteria</taxon>
        <taxon>Thiotrichales</taxon>
        <taxon>Thiotrichaceae</taxon>
        <taxon>Thiothrix</taxon>
    </lineage>
</organism>
<keyword evidence="3 6" id="KW-0479">Metal-binding</keyword>
<keyword evidence="10" id="KW-1185">Reference proteome</keyword>
<evidence type="ECO:0000256" key="7">
    <source>
        <dbReference type="SAM" id="SignalP"/>
    </source>
</evidence>
<dbReference type="GO" id="GO:0005506">
    <property type="term" value="F:iron ion binding"/>
    <property type="evidence" value="ECO:0007669"/>
    <property type="project" value="InterPro"/>
</dbReference>
<dbReference type="NCBIfam" id="TIGR04494">
    <property type="entry name" value="c550_PedF"/>
    <property type="match status" value="1"/>
</dbReference>
<keyword evidence="5 6" id="KW-0408">Iron</keyword>
<dbReference type="SUPFAM" id="SSF46626">
    <property type="entry name" value="Cytochrome c"/>
    <property type="match status" value="2"/>
</dbReference>
<dbReference type="PRINTS" id="PR00607">
    <property type="entry name" value="CYTCHROMECIE"/>
</dbReference>
<keyword evidence="2 6" id="KW-0349">Heme</keyword>
<dbReference type="RefSeq" id="WP_234975786.1">
    <property type="nucleotide sequence ID" value="NZ_FUYB01000002.1"/>
</dbReference>
<feature type="chain" id="PRO_5012865984" evidence="7">
    <location>
        <begin position="25"/>
        <end position="277"/>
    </location>
</feature>
<dbReference type="EMBL" id="FUYB01000002">
    <property type="protein sequence ID" value="SKA70219.1"/>
    <property type="molecule type" value="Genomic_DNA"/>
</dbReference>
<name>A0A1T4VZ96_9GAMM</name>
<dbReference type="STRING" id="92487.SAMN02745130_00690"/>
<evidence type="ECO:0000256" key="5">
    <source>
        <dbReference type="ARBA" id="ARBA00023004"/>
    </source>
</evidence>
<dbReference type="GO" id="GO:0020037">
    <property type="term" value="F:heme binding"/>
    <property type="evidence" value="ECO:0007669"/>
    <property type="project" value="InterPro"/>
</dbReference>
<keyword evidence="1" id="KW-0813">Transport</keyword>
<reference evidence="9 10" key="1">
    <citation type="submission" date="2017-02" db="EMBL/GenBank/DDBJ databases">
        <authorList>
            <person name="Peterson S.W."/>
        </authorList>
    </citation>
    <scope>NUCLEOTIDE SEQUENCE [LARGE SCALE GENOMIC DNA]</scope>
    <source>
        <strain evidence="9 10">ATCC 49788</strain>
    </source>
</reference>
<dbReference type="InterPro" id="IPR030991">
    <property type="entry name" value="c550_proteobact"/>
</dbReference>
<dbReference type="GO" id="GO:0009055">
    <property type="term" value="F:electron transfer activity"/>
    <property type="evidence" value="ECO:0007669"/>
    <property type="project" value="InterPro"/>
</dbReference>
<dbReference type="InterPro" id="IPR002323">
    <property type="entry name" value="Cyt_CIE"/>
</dbReference>
<feature type="domain" description="Cytochrome c" evidence="8">
    <location>
        <begin position="170"/>
        <end position="250"/>
    </location>
</feature>
<proteinExistence type="predicted"/>
<feature type="domain" description="Cytochrome c" evidence="8">
    <location>
        <begin position="59"/>
        <end position="142"/>
    </location>
</feature>
<dbReference type="Proteomes" id="UP000190460">
    <property type="component" value="Unassembled WGS sequence"/>
</dbReference>
<dbReference type="AlphaFoldDB" id="A0A1T4VZ96"/>
<evidence type="ECO:0000256" key="3">
    <source>
        <dbReference type="ARBA" id="ARBA00022723"/>
    </source>
</evidence>
<sequence>MQRMLVLTRICGALLLATTLQVWAHGDVTPQPIDITGLEPIKDSDTVWLEKNPYPGNEKAIEIGKHAYAQNCARCHGIEAVSGGIAPDLREKLPLGDEGDEIFKERMVNGAIRNGVTYMPKFDGVVKQEGLWAIRSWLASVSVDAPATATATAAAPASAPAASASPSVPTVARTGEQVFNTVCTACHTAGILNAPKIDDKAAWAARAAKGLQGLIASSSTGLNQMPAKGGDPSLTEQELSEAITYIFGKAGVDLGKETATNAAAPAPASDPAKPATN</sequence>